<dbReference type="AlphaFoldDB" id="A0A7W8EKP8"/>
<comment type="caution">
    <text evidence="2">The sequence shown here is derived from an EMBL/GenBank/DDBJ whole genome shotgun (WGS) entry which is preliminary data.</text>
</comment>
<proteinExistence type="predicted"/>
<evidence type="ECO:0000313" key="2">
    <source>
        <dbReference type="EMBL" id="MBB5082811.1"/>
    </source>
</evidence>
<dbReference type="InterPro" id="IPR014710">
    <property type="entry name" value="RmlC-like_jellyroll"/>
</dbReference>
<dbReference type="RefSeq" id="WP_184971352.1">
    <property type="nucleotide sequence ID" value="NZ_JACHIN010000014.1"/>
</dbReference>
<reference evidence="2 3" key="1">
    <citation type="submission" date="2020-08" db="EMBL/GenBank/DDBJ databases">
        <title>Genomic Encyclopedia of Type Strains, Phase IV (KMG-IV): sequencing the most valuable type-strain genomes for metagenomic binning, comparative biology and taxonomic classification.</title>
        <authorList>
            <person name="Goeker M."/>
        </authorList>
    </citation>
    <scope>NUCLEOTIDE SEQUENCE [LARGE SCALE GENOMIC DNA]</scope>
    <source>
        <strain evidence="2 3">DSM 45385</strain>
    </source>
</reference>
<keyword evidence="2" id="KW-0223">Dioxygenase</keyword>
<dbReference type="Pfam" id="PF07883">
    <property type="entry name" value="Cupin_2"/>
    <property type="match status" value="1"/>
</dbReference>
<protein>
    <submittedName>
        <fullName evidence="2">Quercetin dioxygenase-like cupin family protein</fullName>
    </submittedName>
</protein>
<accession>A0A7W8EKP8</accession>
<dbReference type="SUPFAM" id="SSF51182">
    <property type="entry name" value="RmlC-like cupins"/>
    <property type="match status" value="1"/>
</dbReference>
<gene>
    <name evidence="2" type="ORF">HNR40_008307</name>
</gene>
<keyword evidence="2" id="KW-0560">Oxidoreductase</keyword>
<name>A0A7W8EKP8_9ACTN</name>
<dbReference type="Gene3D" id="2.60.120.10">
    <property type="entry name" value="Jelly Rolls"/>
    <property type="match status" value="1"/>
</dbReference>
<dbReference type="Proteomes" id="UP000568380">
    <property type="component" value="Unassembled WGS sequence"/>
</dbReference>
<evidence type="ECO:0000313" key="3">
    <source>
        <dbReference type="Proteomes" id="UP000568380"/>
    </source>
</evidence>
<dbReference type="InterPro" id="IPR013096">
    <property type="entry name" value="Cupin_2"/>
</dbReference>
<keyword evidence="3" id="KW-1185">Reference proteome</keyword>
<organism evidence="2 3">
    <name type="scientific">Nonomuraea endophytica</name>
    <dbReference type="NCBI Taxonomy" id="714136"/>
    <lineage>
        <taxon>Bacteria</taxon>
        <taxon>Bacillati</taxon>
        <taxon>Actinomycetota</taxon>
        <taxon>Actinomycetes</taxon>
        <taxon>Streptosporangiales</taxon>
        <taxon>Streptosporangiaceae</taxon>
        <taxon>Nonomuraea</taxon>
    </lineage>
</organism>
<sequence>MTVVRNADARVTETPGGVMTTLASPTLGGASRSLWRVEVKPGGQGPLHDFDVEQVWTWITGSATVSLGEETFTVAAGDTVIMPARTARQIVADAAEGYTAVVTAPGDAHAFGADGKEFGTPAWIV</sequence>
<feature type="domain" description="Cupin type-2" evidence="1">
    <location>
        <begin position="36"/>
        <end position="94"/>
    </location>
</feature>
<evidence type="ECO:0000259" key="1">
    <source>
        <dbReference type="Pfam" id="PF07883"/>
    </source>
</evidence>
<dbReference type="GO" id="GO:0051213">
    <property type="term" value="F:dioxygenase activity"/>
    <property type="evidence" value="ECO:0007669"/>
    <property type="project" value="UniProtKB-KW"/>
</dbReference>
<dbReference type="InterPro" id="IPR011051">
    <property type="entry name" value="RmlC_Cupin_sf"/>
</dbReference>
<dbReference type="EMBL" id="JACHIN010000014">
    <property type="protein sequence ID" value="MBB5082811.1"/>
    <property type="molecule type" value="Genomic_DNA"/>
</dbReference>